<reference evidence="1 2" key="1">
    <citation type="submission" date="2015-07" db="EMBL/GenBank/DDBJ databases">
        <authorList>
            <person name="Noorani M."/>
        </authorList>
    </citation>
    <scope>NUCLEOTIDE SEQUENCE [LARGE SCALE GENOMIC DNA]</scope>
    <source>
        <strain evidence="1 2">NRRL B-24567</strain>
    </source>
</reference>
<keyword evidence="2" id="KW-1185">Reference proteome</keyword>
<sequence length="90" mass="9683">MNSTYRIKVGRSASVTGPYVDSRGTPMLEGGGDLLPAGHGRHVGTGGQSVLRDEGRDVLAYRYHDADDEGTPKLGTNTLNWRRGGWPSVQ</sequence>
<dbReference type="OrthoDB" id="9801455at2"/>
<comment type="caution">
    <text evidence="1">The sequence shown here is derived from an EMBL/GenBank/DDBJ whole genome shotgun (WGS) entry which is preliminary data.</text>
</comment>
<evidence type="ECO:0000313" key="2">
    <source>
        <dbReference type="Proteomes" id="UP000037773"/>
    </source>
</evidence>
<evidence type="ECO:0000313" key="1">
    <source>
        <dbReference type="EMBL" id="KOT35805.1"/>
    </source>
</evidence>
<evidence type="ECO:0008006" key="3">
    <source>
        <dbReference type="Google" id="ProtNLM"/>
    </source>
</evidence>
<dbReference type="PANTHER" id="PTHR43301:SF3">
    <property type="entry name" value="ARABINAN ENDO-1,5-ALPHA-L-ARABINOSIDASE A-RELATED"/>
    <property type="match status" value="1"/>
</dbReference>
<accession>A0A0M8QG24</accession>
<proteinExistence type="predicted"/>
<dbReference type="InterPro" id="IPR050727">
    <property type="entry name" value="GH43_arabinanases"/>
</dbReference>
<dbReference type="AlphaFoldDB" id="A0A0M8QG24"/>
<dbReference type="Gene3D" id="2.115.10.20">
    <property type="entry name" value="Glycosyl hydrolase domain, family 43"/>
    <property type="match status" value="1"/>
</dbReference>
<dbReference type="SUPFAM" id="SSF75005">
    <property type="entry name" value="Arabinanase/levansucrase/invertase"/>
    <property type="match status" value="1"/>
</dbReference>
<dbReference type="InterPro" id="IPR023296">
    <property type="entry name" value="Glyco_hydro_beta-prop_sf"/>
</dbReference>
<protein>
    <recommendedName>
        <fullName evidence="3">Arabinan endo-1,5-alpha-L-arabinosidase</fullName>
    </recommendedName>
</protein>
<dbReference type="Proteomes" id="UP000037773">
    <property type="component" value="Unassembled WGS sequence"/>
</dbReference>
<organism evidence="1 2">
    <name type="scientific">Streptomyces caelestis</name>
    <dbReference type="NCBI Taxonomy" id="36816"/>
    <lineage>
        <taxon>Bacteria</taxon>
        <taxon>Bacillati</taxon>
        <taxon>Actinomycetota</taxon>
        <taxon>Actinomycetes</taxon>
        <taxon>Kitasatosporales</taxon>
        <taxon>Streptomycetaceae</taxon>
        <taxon>Streptomyces</taxon>
    </lineage>
</organism>
<dbReference type="RefSeq" id="WP_030818058.1">
    <property type="nucleotide sequence ID" value="NZ_LGCN01000210.1"/>
</dbReference>
<dbReference type="PATRIC" id="fig|36816.3.peg.5198"/>
<gene>
    <name evidence="1" type="ORF">ADK41_24055</name>
</gene>
<name>A0A0M8QG24_9ACTN</name>
<dbReference type="EMBL" id="LGCN01000210">
    <property type="protein sequence ID" value="KOT35805.1"/>
    <property type="molecule type" value="Genomic_DNA"/>
</dbReference>
<dbReference type="PANTHER" id="PTHR43301">
    <property type="entry name" value="ARABINAN ENDO-1,5-ALPHA-L-ARABINOSIDASE"/>
    <property type="match status" value="1"/>
</dbReference>